<dbReference type="InterPro" id="IPR017972">
    <property type="entry name" value="Cyt_P450_CS"/>
</dbReference>
<dbReference type="InterPro" id="IPR001128">
    <property type="entry name" value="Cyt_P450"/>
</dbReference>
<name>A8N4K7_COPC7</name>
<dbReference type="InterPro" id="IPR036396">
    <property type="entry name" value="Cyt_P450_sf"/>
</dbReference>
<proteinExistence type="inferred from homology"/>
<feature type="binding site" description="axial binding residue" evidence="9">
    <location>
        <position position="441"/>
    </location>
    <ligand>
        <name>heme</name>
        <dbReference type="ChEBI" id="CHEBI:30413"/>
    </ligand>
    <ligandPart>
        <name>Fe</name>
        <dbReference type="ChEBI" id="CHEBI:18248"/>
    </ligandPart>
</feature>
<dbReference type="HOGENOM" id="CLU_001570_2_3_1"/>
<evidence type="ECO:0000256" key="5">
    <source>
        <dbReference type="ARBA" id="ARBA00022723"/>
    </source>
</evidence>
<dbReference type="Gene3D" id="1.10.630.10">
    <property type="entry name" value="Cytochrome P450"/>
    <property type="match status" value="1"/>
</dbReference>
<dbReference type="OrthoDB" id="2789670at2759"/>
<dbReference type="Proteomes" id="UP000001861">
    <property type="component" value="Unassembled WGS sequence"/>
</dbReference>
<evidence type="ECO:0000256" key="10">
    <source>
        <dbReference type="RuleBase" id="RU000461"/>
    </source>
</evidence>
<dbReference type="RefSeq" id="XP_001829776.2">
    <property type="nucleotide sequence ID" value="XM_001829724.2"/>
</dbReference>
<evidence type="ECO:0000256" key="6">
    <source>
        <dbReference type="ARBA" id="ARBA00023002"/>
    </source>
</evidence>
<dbReference type="GO" id="GO:0004497">
    <property type="term" value="F:monooxygenase activity"/>
    <property type="evidence" value="ECO:0007669"/>
    <property type="project" value="UniProtKB-KW"/>
</dbReference>
<evidence type="ECO:0000256" key="4">
    <source>
        <dbReference type="ARBA" id="ARBA00022617"/>
    </source>
</evidence>
<dbReference type="PRINTS" id="PR00385">
    <property type="entry name" value="P450"/>
</dbReference>
<evidence type="ECO:0000256" key="8">
    <source>
        <dbReference type="ARBA" id="ARBA00023033"/>
    </source>
</evidence>
<sequence length="526" mass="59724">MVTTSTVALVVASTLFLALVRSRANWRKRTKGFPLPPSRKGWPVIGNVLDLPGIIGTEWEAYEQWGKELGSDMIYINGVAKSIVVLNSRELAVDLFEKQSSIFSSRETLRMLDLMGWDWALPFLPYGEPWRSRRRLFHQYLRPSDKKMHAERAIDFLKPMLNSLLSEPTQIQHRAKQAISGIMFSLAYGIDITKETKYEDICEAAIRPVVYASFPGRYLVEFIPQLNRVPAWMPGAGFQKDAAKWRALQDVFKIAPFQETVKRSKEDDHVSSFVSLALSDLPNDQTRATEHRIRVRDAAAMVYAAGSETTNSVLEFLFYALLSRPEVQKKAQRELDDVLMETTQDGGVRIRLPDIEDFGDMPYINAIVKEALRWQPVMPVGYFIPKSTIVIGNAWAMLRDPRVYDDPETFKPERFLKADGSLNPDVPDPHNVAFGFGRRLCPGKHIGSNSITFVVSSVLLLFDVYKEVDDSGKEIMPEMEVISGLARSKAFQMRVETAIRSYEVVPRVSVIWPMMMRETFLSTALS</sequence>
<keyword evidence="7 9" id="KW-0408">Iron</keyword>
<dbReference type="GO" id="GO:0016705">
    <property type="term" value="F:oxidoreductase activity, acting on paired donors, with incorporation or reduction of molecular oxygen"/>
    <property type="evidence" value="ECO:0007669"/>
    <property type="project" value="InterPro"/>
</dbReference>
<dbReference type="CDD" id="cd11065">
    <property type="entry name" value="CYP64-like"/>
    <property type="match status" value="1"/>
</dbReference>
<dbReference type="OMA" id="QCEVQRE"/>
<keyword evidence="5 9" id="KW-0479">Metal-binding</keyword>
<gene>
    <name evidence="11" type="ORF">CC1G_05985</name>
</gene>
<comment type="cofactor">
    <cofactor evidence="1 9">
        <name>heme</name>
        <dbReference type="ChEBI" id="CHEBI:30413"/>
    </cofactor>
</comment>
<evidence type="ECO:0000256" key="2">
    <source>
        <dbReference type="ARBA" id="ARBA00005179"/>
    </source>
</evidence>
<evidence type="ECO:0000313" key="12">
    <source>
        <dbReference type="Proteomes" id="UP000001861"/>
    </source>
</evidence>
<dbReference type="VEuPathDB" id="FungiDB:CC1G_05985"/>
<dbReference type="AlphaFoldDB" id="A8N4K7"/>
<keyword evidence="12" id="KW-1185">Reference proteome</keyword>
<dbReference type="GeneID" id="6006213"/>
<comment type="similarity">
    <text evidence="3 10">Belongs to the cytochrome P450 family.</text>
</comment>
<dbReference type="GO" id="GO:0005506">
    <property type="term" value="F:iron ion binding"/>
    <property type="evidence" value="ECO:0007669"/>
    <property type="project" value="InterPro"/>
</dbReference>
<accession>A8N4K7</accession>
<dbReference type="GO" id="GO:0020037">
    <property type="term" value="F:heme binding"/>
    <property type="evidence" value="ECO:0007669"/>
    <property type="project" value="InterPro"/>
</dbReference>
<dbReference type="eggNOG" id="KOG0156">
    <property type="taxonomic scope" value="Eukaryota"/>
</dbReference>
<dbReference type="InterPro" id="IPR002401">
    <property type="entry name" value="Cyt_P450_E_grp-I"/>
</dbReference>
<organism evidence="11 12">
    <name type="scientific">Coprinopsis cinerea (strain Okayama-7 / 130 / ATCC MYA-4618 / FGSC 9003)</name>
    <name type="common">Inky cap fungus</name>
    <name type="synonym">Hormographiella aspergillata</name>
    <dbReference type="NCBI Taxonomy" id="240176"/>
    <lineage>
        <taxon>Eukaryota</taxon>
        <taxon>Fungi</taxon>
        <taxon>Dikarya</taxon>
        <taxon>Basidiomycota</taxon>
        <taxon>Agaricomycotina</taxon>
        <taxon>Agaricomycetes</taxon>
        <taxon>Agaricomycetidae</taxon>
        <taxon>Agaricales</taxon>
        <taxon>Agaricineae</taxon>
        <taxon>Psathyrellaceae</taxon>
        <taxon>Coprinopsis</taxon>
    </lineage>
</organism>
<evidence type="ECO:0000256" key="1">
    <source>
        <dbReference type="ARBA" id="ARBA00001971"/>
    </source>
</evidence>
<dbReference type="KEGG" id="cci:CC1G_05985"/>
<dbReference type="PROSITE" id="PS00086">
    <property type="entry name" value="CYTOCHROME_P450"/>
    <property type="match status" value="1"/>
</dbReference>
<dbReference type="SUPFAM" id="SSF48264">
    <property type="entry name" value="Cytochrome P450"/>
    <property type="match status" value="1"/>
</dbReference>
<evidence type="ECO:0000256" key="9">
    <source>
        <dbReference type="PIRSR" id="PIRSR602401-1"/>
    </source>
</evidence>
<keyword evidence="6 10" id="KW-0560">Oxidoreductase</keyword>
<dbReference type="Pfam" id="PF00067">
    <property type="entry name" value="p450"/>
    <property type="match status" value="1"/>
</dbReference>
<dbReference type="STRING" id="240176.A8N4K7"/>
<dbReference type="InParanoid" id="A8N4K7"/>
<dbReference type="PANTHER" id="PTHR46300">
    <property type="entry name" value="P450, PUTATIVE (EUROFUNG)-RELATED-RELATED"/>
    <property type="match status" value="1"/>
</dbReference>
<comment type="caution">
    <text evidence="11">The sequence shown here is derived from an EMBL/GenBank/DDBJ whole genome shotgun (WGS) entry which is preliminary data.</text>
</comment>
<protein>
    <submittedName>
        <fullName evidence="11">Cytochrome P450 oxidoreductase</fullName>
    </submittedName>
</protein>
<evidence type="ECO:0000313" key="11">
    <source>
        <dbReference type="EMBL" id="EAU91998.2"/>
    </source>
</evidence>
<reference evidence="11 12" key="1">
    <citation type="journal article" date="2010" name="Proc. Natl. Acad. Sci. U.S.A.">
        <title>Insights into evolution of multicellular fungi from the assembled chromosomes of the mushroom Coprinopsis cinerea (Coprinus cinereus).</title>
        <authorList>
            <person name="Stajich J.E."/>
            <person name="Wilke S.K."/>
            <person name="Ahren D."/>
            <person name="Au C.H."/>
            <person name="Birren B.W."/>
            <person name="Borodovsky M."/>
            <person name="Burns C."/>
            <person name="Canback B."/>
            <person name="Casselton L.A."/>
            <person name="Cheng C.K."/>
            <person name="Deng J."/>
            <person name="Dietrich F.S."/>
            <person name="Fargo D.C."/>
            <person name="Farman M.L."/>
            <person name="Gathman A.C."/>
            <person name="Goldberg J."/>
            <person name="Guigo R."/>
            <person name="Hoegger P.J."/>
            <person name="Hooker J.B."/>
            <person name="Huggins A."/>
            <person name="James T.Y."/>
            <person name="Kamada T."/>
            <person name="Kilaru S."/>
            <person name="Kodira C."/>
            <person name="Kues U."/>
            <person name="Kupfer D."/>
            <person name="Kwan H.S."/>
            <person name="Lomsadze A."/>
            <person name="Li W."/>
            <person name="Lilly W.W."/>
            <person name="Ma L.J."/>
            <person name="Mackey A.J."/>
            <person name="Manning G."/>
            <person name="Martin F."/>
            <person name="Muraguchi H."/>
            <person name="Natvig D.O."/>
            <person name="Palmerini H."/>
            <person name="Ramesh M.A."/>
            <person name="Rehmeyer C.J."/>
            <person name="Roe B.A."/>
            <person name="Shenoy N."/>
            <person name="Stanke M."/>
            <person name="Ter-Hovhannisyan V."/>
            <person name="Tunlid A."/>
            <person name="Velagapudi R."/>
            <person name="Vision T.J."/>
            <person name="Zeng Q."/>
            <person name="Zolan M.E."/>
            <person name="Pukkila P.J."/>
        </authorList>
    </citation>
    <scope>NUCLEOTIDE SEQUENCE [LARGE SCALE GENOMIC DNA]</scope>
    <source>
        <strain evidence="12">Okayama-7 / 130 / ATCC MYA-4618 / FGSC 9003</strain>
    </source>
</reference>
<dbReference type="InterPro" id="IPR050364">
    <property type="entry name" value="Cytochrome_P450_fung"/>
</dbReference>
<comment type="pathway">
    <text evidence="2">Secondary metabolite biosynthesis.</text>
</comment>
<dbReference type="PANTHER" id="PTHR46300:SF7">
    <property type="entry name" value="P450, PUTATIVE (EUROFUNG)-RELATED"/>
    <property type="match status" value="1"/>
</dbReference>
<evidence type="ECO:0000256" key="7">
    <source>
        <dbReference type="ARBA" id="ARBA00023004"/>
    </source>
</evidence>
<keyword evidence="8 10" id="KW-0503">Monooxygenase</keyword>
<dbReference type="EMBL" id="AACS02000003">
    <property type="protein sequence ID" value="EAU91998.2"/>
    <property type="molecule type" value="Genomic_DNA"/>
</dbReference>
<keyword evidence="4 9" id="KW-0349">Heme</keyword>
<evidence type="ECO:0000256" key="3">
    <source>
        <dbReference type="ARBA" id="ARBA00010617"/>
    </source>
</evidence>
<dbReference type="PRINTS" id="PR00463">
    <property type="entry name" value="EP450I"/>
</dbReference>